<dbReference type="GO" id="GO:0004601">
    <property type="term" value="F:peroxidase activity"/>
    <property type="evidence" value="ECO:0007669"/>
    <property type="project" value="UniProtKB-KW"/>
</dbReference>
<dbReference type="Gene3D" id="3.30.300.20">
    <property type="match status" value="1"/>
</dbReference>
<name>A0A5C7F404_9BACI</name>
<dbReference type="SUPFAM" id="SSF82784">
    <property type="entry name" value="OsmC-like"/>
    <property type="match status" value="1"/>
</dbReference>
<evidence type="ECO:0000313" key="2">
    <source>
        <dbReference type="Proteomes" id="UP000321816"/>
    </source>
</evidence>
<dbReference type="EMBL" id="CP144914">
    <property type="protein sequence ID" value="WWD78879.1"/>
    <property type="molecule type" value="Genomic_DNA"/>
</dbReference>
<protein>
    <submittedName>
        <fullName evidence="1">OsmC family protein</fullName>
        <ecNumber evidence="1">1.11.1.-</ecNumber>
    </submittedName>
</protein>
<organism evidence="1 2">
    <name type="scientific">Alkalicoccus halolimnae</name>
    <dbReference type="NCBI Taxonomy" id="1667239"/>
    <lineage>
        <taxon>Bacteria</taxon>
        <taxon>Bacillati</taxon>
        <taxon>Bacillota</taxon>
        <taxon>Bacilli</taxon>
        <taxon>Bacillales</taxon>
        <taxon>Bacillaceae</taxon>
        <taxon>Alkalicoccus</taxon>
    </lineage>
</organism>
<proteinExistence type="predicted"/>
<gene>
    <name evidence="1" type="ORF">FTX54_010615</name>
</gene>
<dbReference type="InterPro" id="IPR003718">
    <property type="entry name" value="OsmC/Ohr_fam"/>
</dbReference>
<accession>A0A5C7F404</accession>
<dbReference type="Proteomes" id="UP000321816">
    <property type="component" value="Chromosome"/>
</dbReference>
<evidence type="ECO:0000313" key="1">
    <source>
        <dbReference type="EMBL" id="WWD78879.1"/>
    </source>
</evidence>
<dbReference type="KEGG" id="ahal:FTX54_010615"/>
<keyword evidence="2" id="KW-1185">Reference proteome</keyword>
<dbReference type="OrthoDB" id="5431938at2"/>
<dbReference type="EC" id="1.11.1.-" evidence="1"/>
<dbReference type="RefSeq" id="WP_147805021.1">
    <property type="nucleotide sequence ID" value="NZ_CP144914.1"/>
</dbReference>
<dbReference type="InterPro" id="IPR036102">
    <property type="entry name" value="OsmC/Ohrsf"/>
</dbReference>
<reference evidence="1 2" key="1">
    <citation type="submission" date="2024-01" db="EMBL/GenBank/DDBJ databases">
        <title>Complete Genome Sequence of Alkalicoccus halolimnae BZ-SZ-XJ29T, a Moderately Halophilic Bacterium Isolated from a Salt Lake.</title>
        <authorList>
            <person name="Zhao B."/>
        </authorList>
    </citation>
    <scope>NUCLEOTIDE SEQUENCE [LARGE SCALE GENOMIC DNA]</scope>
    <source>
        <strain evidence="1 2">BZ-SZ-XJ29</strain>
    </source>
</reference>
<dbReference type="AlphaFoldDB" id="A0A5C7F404"/>
<keyword evidence="1" id="KW-0575">Peroxidase</keyword>
<keyword evidence="1" id="KW-0560">Oxidoreductase</keyword>
<sequence length="87" mass="9767">MSGALYARQIPPYPDKIKTTAHGTIEAPEGVLKVTKIACHYHLKIPKGKKEAAERVLNVFEKKCPVAQTLKGCVTFEHSWEIEEYEA</sequence>
<dbReference type="Pfam" id="PF02566">
    <property type="entry name" value="OsmC"/>
    <property type="match status" value="1"/>
</dbReference>
<dbReference type="InterPro" id="IPR015946">
    <property type="entry name" value="KH_dom-like_a/b"/>
</dbReference>